<dbReference type="EMBL" id="CSWP01000005">
    <property type="protein sequence ID" value="CPV57340.1"/>
    <property type="molecule type" value="Genomic_DNA"/>
</dbReference>
<dbReference type="Proteomes" id="UP000045782">
    <property type="component" value="Unassembled WGS sequence"/>
</dbReference>
<protein>
    <submittedName>
        <fullName evidence="1">Uncharacterized protein</fullName>
    </submittedName>
</protein>
<evidence type="ECO:0000313" key="1">
    <source>
        <dbReference type="EMBL" id="CPV57340.1"/>
    </source>
</evidence>
<dbReference type="AlphaFoldDB" id="A0A0U1B9H6"/>
<sequence>MVSARTVGCIGALAASGVSLAPSAFAEPQLPDLDRYTAVTTSDYTVAIPTSGYNGAVSSVQFSTPAGQNCSVVINVRGMWDNATCTGPIPGTSHNSVAASYLEAGKFSDSAFSAGQGKLLPAGSKVVFTRGVWTGTCAVDQVMTACVVDTVPRPGESTSGAPHGFVLGPDESSTF</sequence>
<evidence type="ECO:0000313" key="2">
    <source>
        <dbReference type="Proteomes" id="UP000045782"/>
    </source>
</evidence>
<accession>A0A0U1B9H6</accession>
<proteinExistence type="predicted"/>
<organism evidence="1 2">
    <name type="scientific">Mycobacteroides abscessus</name>
    <dbReference type="NCBI Taxonomy" id="36809"/>
    <lineage>
        <taxon>Bacteria</taxon>
        <taxon>Bacillati</taxon>
        <taxon>Actinomycetota</taxon>
        <taxon>Actinomycetes</taxon>
        <taxon>Mycobacteriales</taxon>
        <taxon>Mycobacteriaceae</taxon>
        <taxon>Mycobacteroides</taxon>
    </lineage>
</organism>
<dbReference type="RefSeq" id="WP_016343036.1">
    <property type="nucleotide sequence ID" value="NZ_AP022621.1"/>
</dbReference>
<gene>
    <name evidence="1" type="ORF">ERS075579_02911</name>
</gene>
<name>A0A0U1B9H6_9MYCO</name>
<reference evidence="1 2" key="1">
    <citation type="submission" date="2015-03" db="EMBL/GenBank/DDBJ databases">
        <authorList>
            <person name="Murphy D."/>
        </authorList>
    </citation>
    <scope>NUCLEOTIDE SEQUENCE [LARGE SCALE GENOMIC DNA]</scope>
    <source>
        <strain evidence="1 2">PAP088</strain>
    </source>
</reference>